<dbReference type="Pfam" id="PF02885">
    <property type="entry name" value="Glycos_trans_3N"/>
    <property type="match status" value="1"/>
</dbReference>
<name>A0A6J6TXD1_9ZZZZ</name>
<dbReference type="GO" id="GO:0005829">
    <property type="term" value="C:cytosol"/>
    <property type="evidence" value="ECO:0007669"/>
    <property type="project" value="TreeGrafter"/>
</dbReference>
<keyword evidence="1" id="KW-0328">Glycosyltransferase</keyword>
<dbReference type="Pfam" id="PF00591">
    <property type="entry name" value="Glycos_transf_3"/>
    <property type="match status" value="1"/>
</dbReference>
<dbReference type="Gene3D" id="3.40.1030.10">
    <property type="entry name" value="Nucleoside phosphorylase/phosphoribosyltransferase catalytic domain"/>
    <property type="match status" value="1"/>
</dbReference>
<feature type="domain" description="Glycosyl transferase family 3" evidence="3">
    <location>
        <begin position="76"/>
        <end position="316"/>
    </location>
</feature>
<sequence>MINWPQVLRALTKGEDLSADEAAWAMNSILEGTATEAQIGGFAMALRSKGESAGEVESFVAVMLEHARRVEHDFIALDVVGTGGDSSHSVNISTMSALVAAAAGAPIIKHGNRAASSSTGTADVLEELGVHIGLEPAQVATCAREAGIGFCFAPLHHPAMKYAAQARRDLGVPTLFNILGPLANPGLAESALVGCADAARASVMADVLHRRGVKALVVRGDDGLDEISTVTTTTVWDATGPAIVQTTLDPNDLGISSVDPELLVGGDRVRNALLLRKALAGADADMGDDRDRVLAIRDVVALNAAAALVAYEAAVSGVTQGPLIERIGGQLPRTRAIIESGAALRVLETWVKVCNELTT</sequence>
<dbReference type="InterPro" id="IPR017459">
    <property type="entry name" value="Glycosyl_Trfase_fam3_N_dom"/>
</dbReference>
<dbReference type="SUPFAM" id="SSF47648">
    <property type="entry name" value="Nucleoside phosphorylase/phosphoribosyltransferase N-terminal domain"/>
    <property type="match status" value="1"/>
</dbReference>
<dbReference type="InterPro" id="IPR000312">
    <property type="entry name" value="Glycosyl_Trfase_fam3"/>
</dbReference>
<dbReference type="PANTHER" id="PTHR43285:SF2">
    <property type="entry name" value="ANTHRANILATE PHOSPHORIBOSYLTRANSFERASE"/>
    <property type="match status" value="1"/>
</dbReference>
<organism evidence="5">
    <name type="scientific">freshwater metagenome</name>
    <dbReference type="NCBI Taxonomy" id="449393"/>
    <lineage>
        <taxon>unclassified sequences</taxon>
        <taxon>metagenomes</taxon>
        <taxon>ecological metagenomes</taxon>
    </lineage>
</organism>
<reference evidence="5" key="1">
    <citation type="submission" date="2020-05" db="EMBL/GenBank/DDBJ databases">
        <authorList>
            <person name="Chiriac C."/>
            <person name="Salcher M."/>
            <person name="Ghai R."/>
            <person name="Kavagutti S V."/>
        </authorList>
    </citation>
    <scope>NUCLEOTIDE SEQUENCE</scope>
</reference>
<evidence type="ECO:0000256" key="2">
    <source>
        <dbReference type="ARBA" id="ARBA00022679"/>
    </source>
</evidence>
<dbReference type="HAMAP" id="MF_00211">
    <property type="entry name" value="TrpD"/>
    <property type="match status" value="1"/>
</dbReference>
<evidence type="ECO:0000259" key="3">
    <source>
        <dbReference type="Pfam" id="PF00591"/>
    </source>
</evidence>
<dbReference type="NCBIfam" id="TIGR01245">
    <property type="entry name" value="trpD"/>
    <property type="match status" value="1"/>
</dbReference>
<evidence type="ECO:0000259" key="4">
    <source>
        <dbReference type="Pfam" id="PF02885"/>
    </source>
</evidence>
<dbReference type="GO" id="GO:0004048">
    <property type="term" value="F:anthranilate phosphoribosyltransferase activity"/>
    <property type="evidence" value="ECO:0007669"/>
    <property type="project" value="InterPro"/>
</dbReference>
<dbReference type="InterPro" id="IPR036320">
    <property type="entry name" value="Glycosyl_Trfase_fam3_N_dom_sf"/>
</dbReference>
<accession>A0A6J6TXD1</accession>
<dbReference type="GO" id="GO:0000162">
    <property type="term" value="P:L-tryptophan biosynthetic process"/>
    <property type="evidence" value="ECO:0007669"/>
    <property type="project" value="InterPro"/>
</dbReference>
<dbReference type="EMBL" id="CAEZYW010000223">
    <property type="protein sequence ID" value="CAB4751796.1"/>
    <property type="molecule type" value="Genomic_DNA"/>
</dbReference>
<feature type="domain" description="Glycosyl transferase family 3 N-terminal" evidence="4">
    <location>
        <begin position="6"/>
        <end position="67"/>
    </location>
</feature>
<evidence type="ECO:0000313" key="5">
    <source>
        <dbReference type="EMBL" id="CAB4751796.1"/>
    </source>
</evidence>
<proteinExistence type="inferred from homology"/>
<dbReference type="AlphaFoldDB" id="A0A6J6TXD1"/>
<dbReference type="PANTHER" id="PTHR43285">
    <property type="entry name" value="ANTHRANILATE PHOSPHORIBOSYLTRANSFERASE"/>
    <property type="match status" value="1"/>
</dbReference>
<protein>
    <submittedName>
        <fullName evidence="5">Unannotated protein</fullName>
    </submittedName>
</protein>
<dbReference type="InterPro" id="IPR005940">
    <property type="entry name" value="Anthranilate_Pribosyl_Tfrase"/>
</dbReference>
<dbReference type="InterPro" id="IPR035902">
    <property type="entry name" value="Nuc_phospho_transferase"/>
</dbReference>
<dbReference type="Gene3D" id="1.20.970.10">
    <property type="entry name" value="Transferase, Pyrimidine Nucleoside Phosphorylase, Chain C"/>
    <property type="match status" value="1"/>
</dbReference>
<gene>
    <name evidence="5" type="ORF">UFOPK2786_01330</name>
</gene>
<evidence type="ECO:0000256" key="1">
    <source>
        <dbReference type="ARBA" id="ARBA00022676"/>
    </source>
</evidence>
<dbReference type="SUPFAM" id="SSF52418">
    <property type="entry name" value="Nucleoside phosphorylase/phosphoribosyltransferase catalytic domain"/>
    <property type="match status" value="1"/>
</dbReference>
<keyword evidence="2" id="KW-0808">Transferase</keyword>